<evidence type="ECO:0000259" key="13">
    <source>
        <dbReference type="PROSITE" id="PS50111"/>
    </source>
</evidence>
<dbReference type="Pfam" id="PF02743">
    <property type="entry name" value="dCache_1"/>
    <property type="match status" value="1"/>
</dbReference>
<evidence type="ECO:0000256" key="3">
    <source>
        <dbReference type="ARBA" id="ARBA00022475"/>
    </source>
</evidence>
<evidence type="ECO:0000256" key="6">
    <source>
        <dbReference type="ARBA" id="ARBA00022989"/>
    </source>
</evidence>
<dbReference type="OrthoDB" id="2489132at2"/>
<evidence type="ECO:0000256" key="8">
    <source>
        <dbReference type="ARBA" id="ARBA00023224"/>
    </source>
</evidence>
<accession>A0A1T4Q6R1</accession>
<dbReference type="PROSITE" id="PS50885">
    <property type="entry name" value="HAMP"/>
    <property type="match status" value="1"/>
</dbReference>
<keyword evidence="8 10" id="KW-0807">Transducer</keyword>
<keyword evidence="11" id="KW-0175">Coiled coil</keyword>
<keyword evidence="16" id="KW-1185">Reference proteome</keyword>
<evidence type="ECO:0000256" key="2">
    <source>
        <dbReference type="ARBA" id="ARBA00004651"/>
    </source>
</evidence>
<dbReference type="CDD" id="cd12913">
    <property type="entry name" value="PDC1_MCP_like"/>
    <property type="match status" value="1"/>
</dbReference>
<dbReference type="PANTHER" id="PTHR32089:SF117">
    <property type="entry name" value="METHYL ACCEPTING SENSORY TRANSDUCER WITH CACHE_1 SMALL MOLECULE BINDING DOMAIN"/>
    <property type="match status" value="1"/>
</dbReference>
<dbReference type="Pfam" id="PF00015">
    <property type="entry name" value="MCPsignal"/>
    <property type="match status" value="1"/>
</dbReference>
<dbReference type="InterPro" id="IPR033479">
    <property type="entry name" value="dCache_1"/>
</dbReference>
<evidence type="ECO:0000256" key="5">
    <source>
        <dbReference type="ARBA" id="ARBA00022692"/>
    </source>
</evidence>
<dbReference type="RefSeq" id="WP_078926397.1">
    <property type="nucleotide sequence ID" value="NZ_FUXB01000009.1"/>
</dbReference>
<sequence length="630" mass="68502">MNLTLKQKINMASLLAVFTMASILTWLAAGLVEKHTDEAILYRAEGVSDTAAKALSDWVSIRSDILSSFIDNATEPVLLPFLQQARKSGGFDDFFFGTADGEMIRSLPERNIAGYDPRIRPWYRDAVTAGRMIITTAYKDAFSGENMITMAQPVYHNGQILGVVGADLLIKDIVDIILDLHVGDNAYVALIDSQNGTFVGHPDASLVLKPVNSRFKELTLEFIQESAKKSEVVPFSRAGHETLIFSMAVPNTPLYLELIMDRDTEYASLDTLIKTLMICAVIITIIIIAFVSWLVSYLFRDLIRVSSALEEIASGEGDLTQRLEPRSSDEVGQLALNFNKFVGNMHTMVTKLSGISQSLSSQSQITAAQAEERSVRITMQQDEINMVATAVNEMAAATQEIAGNSENTAQHSSEAVTASAHGTALVHQTQQSIQSLEKEVHTATGVIQELEENGNQISTILSTIQEIADQTNLLALNAAIEAARAGEQGRGFAVVADEVRVLSQRTHASTQEIQTMIETLQSSTSRAVSIMDGSRTWVDTSVNDSNSAAASLIQIQKTVESISDMAVQIASAAEEQSSVTAEITRSMEGIRDVSQDFAQEAQEAQEAAAQAAELSNLSVELQNEINQFKL</sequence>
<dbReference type="AlphaFoldDB" id="A0A1T4Q6R1"/>
<evidence type="ECO:0000256" key="12">
    <source>
        <dbReference type="SAM" id="Phobius"/>
    </source>
</evidence>
<evidence type="ECO:0000313" key="16">
    <source>
        <dbReference type="Proteomes" id="UP000190834"/>
    </source>
</evidence>
<dbReference type="InterPro" id="IPR004090">
    <property type="entry name" value="Chemotax_Me-accpt_rcpt"/>
</dbReference>
<evidence type="ECO:0000256" key="4">
    <source>
        <dbReference type="ARBA" id="ARBA00022500"/>
    </source>
</evidence>
<dbReference type="Pfam" id="PF00672">
    <property type="entry name" value="HAMP"/>
    <property type="match status" value="1"/>
</dbReference>
<name>A0A1T4Q6R1_VIBCI</name>
<organism evidence="15 16">
    <name type="scientific">Vibrio cincinnatiensis DSM 19608</name>
    <dbReference type="NCBI Taxonomy" id="1123491"/>
    <lineage>
        <taxon>Bacteria</taxon>
        <taxon>Pseudomonadati</taxon>
        <taxon>Pseudomonadota</taxon>
        <taxon>Gammaproteobacteria</taxon>
        <taxon>Vibrionales</taxon>
        <taxon>Vibrionaceae</taxon>
        <taxon>Vibrio</taxon>
    </lineage>
</organism>
<dbReference type="InterPro" id="IPR003660">
    <property type="entry name" value="HAMP_dom"/>
</dbReference>
<dbReference type="FunFam" id="1.10.287.950:FF:000001">
    <property type="entry name" value="Methyl-accepting chemotaxis sensory transducer"/>
    <property type="match status" value="1"/>
</dbReference>
<evidence type="ECO:0000259" key="14">
    <source>
        <dbReference type="PROSITE" id="PS50885"/>
    </source>
</evidence>
<evidence type="ECO:0000256" key="11">
    <source>
        <dbReference type="SAM" id="Coils"/>
    </source>
</evidence>
<protein>
    <submittedName>
        <fullName evidence="15">Methyl-accepting chemotaxis sensory transducer with Cache sensor</fullName>
    </submittedName>
</protein>
<dbReference type="Proteomes" id="UP000190834">
    <property type="component" value="Unassembled WGS sequence"/>
</dbReference>
<evidence type="ECO:0000313" key="15">
    <source>
        <dbReference type="EMBL" id="SJZ99452.1"/>
    </source>
</evidence>
<dbReference type="SMART" id="SM00283">
    <property type="entry name" value="MA"/>
    <property type="match status" value="1"/>
</dbReference>
<keyword evidence="4" id="KW-0145">Chemotaxis</keyword>
<dbReference type="STRING" id="1123491.SAMN02745782_02021"/>
<dbReference type="PROSITE" id="PS50111">
    <property type="entry name" value="CHEMOTAXIS_TRANSDUC_2"/>
    <property type="match status" value="1"/>
</dbReference>
<evidence type="ECO:0000256" key="1">
    <source>
        <dbReference type="ARBA" id="ARBA00004533"/>
    </source>
</evidence>
<dbReference type="Gene3D" id="1.10.287.950">
    <property type="entry name" value="Methyl-accepting chemotaxis protein"/>
    <property type="match status" value="1"/>
</dbReference>
<dbReference type="CDD" id="cd12912">
    <property type="entry name" value="PDC2_MCP_like"/>
    <property type="match status" value="1"/>
</dbReference>
<feature type="coiled-coil region" evidence="11">
    <location>
        <begin position="597"/>
        <end position="624"/>
    </location>
</feature>
<proteinExistence type="inferred from homology"/>
<keyword evidence="7 12" id="KW-0472">Membrane</keyword>
<evidence type="ECO:0000256" key="10">
    <source>
        <dbReference type="PROSITE-ProRule" id="PRU00284"/>
    </source>
</evidence>
<evidence type="ECO:0000256" key="7">
    <source>
        <dbReference type="ARBA" id="ARBA00023136"/>
    </source>
</evidence>
<feature type="transmembrane region" description="Helical" evidence="12">
    <location>
        <begin position="275"/>
        <end position="299"/>
    </location>
</feature>
<dbReference type="GO" id="GO:0005886">
    <property type="term" value="C:plasma membrane"/>
    <property type="evidence" value="ECO:0007669"/>
    <property type="project" value="UniProtKB-SubCell"/>
</dbReference>
<dbReference type="SUPFAM" id="SSF58104">
    <property type="entry name" value="Methyl-accepting chemotaxis protein (MCP) signaling domain"/>
    <property type="match status" value="1"/>
</dbReference>
<dbReference type="InterPro" id="IPR004089">
    <property type="entry name" value="MCPsignal_dom"/>
</dbReference>
<dbReference type="PRINTS" id="PR00260">
    <property type="entry name" value="CHEMTRNSDUCR"/>
</dbReference>
<dbReference type="GO" id="GO:0007165">
    <property type="term" value="P:signal transduction"/>
    <property type="evidence" value="ECO:0007669"/>
    <property type="project" value="UniProtKB-KW"/>
</dbReference>
<dbReference type="GeneID" id="70581509"/>
<dbReference type="Gene3D" id="3.30.450.20">
    <property type="entry name" value="PAS domain"/>
    <property type="match status" value="2"/>
</dbReference>
<keyword evidence="3" id="KW-1003">Cell membrane</keyword>
<comment type="subcellular location">
    <subcellularLocation>
        <location evidence="1">Cell inner membrane</location>
    </subcellularLocation>
    <subcellularLocation>
        <location evidence="2">Cell membrane</location>
        <topology evidence="2">Multi-pass membrane protein</topology>
    </subcellularLocation>
</comment>
<dbReference type="EMBL" id="FUXB01000009">
    <property type="protein sequence ID" value="SJZ99452.1"/>
    <property type="molecule type" value="Genomic_DNA"/>
</dbReference>
<dbReference type="SUPFAM" id="SSF103190">
    <property type="entry name" value="Sensory domain-like"/>
    <property type="match status" value="1"/>
</dbReference>
<dbReference type="InterPro" id="IPR029151">
    <property type="entry name" value="Sensor-like_sf"/>
</dbReference>
<keyword evidence="5 12" id="KW-0812">Transmembrane</keyword>
<dbReference type="CDD" id="cd11386">
    <property type="entry name" value="MCP_signal"/>
    <property type="match status" value="1"/>
</dbReference>
<dbReference type="GO" id="GO:0006935">
    <property type="term" value="P:chemotaxis"/>
    <property type="evidence" value="ECO:0007669"/>
    <property type="project" value="UniProtKB-KW"/>
</dbReference>
<dbReference type="GO" id="GO:0004888">
    <property type="term" value="F:transmembrane signaling receptor activity"/>
    <property type="evidence" value="ECO:0007669"/>
    <property type="project" value="InterPro"/>
</dbReference>
<feature type="domain" description="Methyl-accepting transducer" evidence="13">
    <location>
        <begin position="355"/>
        <end position="591"/>
    </location>
</feature>
<feature type="domain" description="HAMP" evidence="14">
    <location>
        <begin position="296"/>
        <end position="350"/>
    </location>
</feature>
<comment type="similarity">
    <text evidence="9">Belongs to the methyl-accepting chemotaxis (MCP) protein family.</text>
</comment>
<reference evidence="16" key="1">
    <citation type="submission" date="2017-02" db="EMBL/GenBank/DDBJ databases">
        <authorList>
            <person name="Varghese N."/>
            <person name="Submissions S."/>
        </authorList>
    </citation>
    <scope>NUCLEOTIDE SEQUENCE [LARGE SCALE GENOMIC DNA]</scope>
    <source>
        <strain evidence="16">DSM 19608</strain>
    </source>
</reference>
<gene>
    <name evidence="15" type="ORF">SAMN02745782_02021</name>
</gene>
<evidence type="ECO:0000256" key="9">
    <source>
        <dbReference type="ARBA" id="ARBA00029447"/>
    </source>
</evidence>
<dbReference type="PANTHER" id="PTHR32089">
    <property type="entry name" value="METHYL-ACCEPTING CHEMOTAXIS PROTEIN MCPB"/>
    <property type="match status" value="1"/>
</dbReference>
<dbReference type="CDD" id="cd06225">
    <property type="entry name" value="HAMP"/>
    <property type="match status" value="1"/>
</dbReference>
<keyword evidence="6 12" id="KW-1133">Transmembrane helix</keyword>
<dbReference type="SMART" id="SM00304">
    <property type="entry name" value="HAMP"/>
    <property type="match status" value="2"/>
</dbReference>